<protein>
    <submittedName>
        <fullName evidence="1">Uncharacterized protein</fullName>
    </submittedName>
</protein>
<comment type="caution">
    <text evidence="1">The sequence shown here is derived from an EMBL/GenBank/DDBJ whole genome shotgun (WGS) entry which is preliminary data.</text>
</comment>
<organism evidence="1 2">
    <name type="scientific">Aphis glycines</name>
    <name type="common">Soybean aphid</name>
    <dbReference type="NCBI Taxonomy" id="307491"/>
    <lineage>
        <taxon>Eukaryota</taxon>
        <taxon>Metazoa</taxon>
        <taxon>Ecdysozoa</taxon>
        <taxon>Arthropoda</taxon>
        <taxon>Hexapoda</taxon>
        <taxon>Insecta</taxon>
        <taxon>Pterygota</taxon>
        <taxon>Neoptera</taxon>
        <taxon>Paraneoptera</taxon>
        <taxon>Hemiptera</taxon>
        <taxon>Sternorrhyncha</taxon>
        <taxon>Aphidomorpha</taxon>
        <taxon>Aphidoidea</taxon>
        <taxon>Aphididae</taxon>
        <taxon>Aphidini</taxon>
        <taxon>Aphis</taxon>
        <taxon>Aphis</taxon>
    </lineage>
</organism>
<name>A0A6G0U179_APHGL</name>
<evidence type="ECO:0000313" key="1">
    <source>
        <dbReference type="EMBL" id="KAE9542379.1"/>
    </source>
</evidence>
<proteinExistence type="predicted"/>
<dbReference type="Proteomes" id="UP000475862">
    <property type="component" value="Unassembled WGS sequence"/>
</dbReference>
<evidence type="ECO:0000313" key="2">
    <source>
        <dbReference type="Proteomes" id="UP000475862"/>
    </source>
</evidence>
<dbReference type="AlphaFoldDB" id="A0A6G0U179"/>
<sequence length="240" mass="28170">MICENLIKIIDQTEQHSKGERIVDTDPQKLANAFCVIRKLENKIIIIYNTDIEQRSYCVILCFECVHLTLNGLAECQKLIGNTSNIYILNTNAKEHRNADTLSPLETQRMKEHMSVKYSNQRKNSERSDECIDFTIIITSRNNASISNLGGGFRWQSEYPWCIIKYKYLIKNMACMQNINFEKSLAIVGFVIKKRRNSNTSTLKNRLFFRFTDDFLRSSKKLRRHFFEHWARSSSSQMIF</sequence>
<reference evidence="1 2" key="1">
    <citation type="submission" date="2019-08" db="EMBL/GenBank/DDBJ databases">
        <title>The genome of the soybean aphid Biotype 1, its phylome, world population structure and adaptation to the North American continent.</title>
        <authorList>
            <person name="Giordano R."/>
            <person name="Donthu R.K."/>
            <person name="Hernandez A.G."/>
            <person name="Wright C.L."/>
            <person name="Zimin A.V."/>
        </authorList>
    </citation>
    <scope>NUCLEOTIDE SEQUENCE [LARGE SCALE GENOMIC DNA]</scope>
    <source>
        <tissue evidence="1">Whole aphids</tissue>
    </source>
</reference>
<gene>
    <name evidence="1" type="ORF">AGLY_003506</name>
</gene>
<dbReference type="EMBL" id="VYZN01000011">
    <property type="protein sequence ID" value="KAE9542379.1"/>
    <property type="molecule type" value="Genomic_DNA"/>
</dbReference>
<accession>A0A6G0U179</accession>
<keyword evidence="2" id="KW-1185">Reference proteome</keyword>